<dbReference type="Pfam" id="PF20247">
    <property type="entry name" value="DUF6602"/>
    <property type="match status" value="1"/>
</dbReference>
<dbReference type="eggNOG" id="ENOG502Z7SP">
    <property type="taxonomic scope" value="Bacteria"/>
</dbReference>
<organism evidence="2 3">
    <name type="scientific">Bifidobacterium subtile</name>
    <dbReference type="NCBI Taxonomy" id="77635"/>
    <lineage>
        <taxon>Bacteria</taxon>
        <taxon>Bacillati</taxon>
        <taxon>Actinomycetota</taxon>
        <taxon>Actinomycetes</taxon>
        <taxon>Bifidobacteriales</taxon>
        <taxon>Bifidobacteriaceae</taxon>
        <taxon>Bifidobacterium</taxon>
    </lineage>
</organism>
<proteinExistence type="predicted"/>
<name>A0A087EAH9_9BIFI</name>
<reference evidence="2 3" key="1">
    <citation type="submission" date="2014-03" db="EMBL/GenBank/DDBJ databases">
        <title>Genomics of Bifidobacteria.</title>
        <authorList>
            <person name="Ventura M."/>
            <person name="Milani C."/>
            <person name="Lugli G.A."/>
        </authorList>
    </citation>
    <scope>NUCLEOTIDE SEQUENCE [LARGE SCALE GENOMIC DNA]</scope>
    <source>
        <strain evidence="2 3">LMG 11597</strain>
    </source>
</reference>
<dbReference type="AlphaFoldDB" id="A0A087EAH9"/>
<evidence type="ECO:0000313" key="3">
    <source>
        <dbReference type="Proteomes" id="UP000029055"/>
    </source>
</evidence>
<feature type="domain" description="DUF6602" evidence="1">
    <location>
        <begin position="15"/>
        <end position="117"/>
    </location>
</feature>
<dbReference type="InterPro" id="IPR046537">
    <property type="entry name" value="DUF6602"/>
</dbReference>
<comment type="caution">
    <text evidence="2">The sequence shown here is derived from an EMBL/GenBank/DDBJ whole genome shotgun (WGS) entry which is preliminary data.</text>
</comment>
<gene>
    <name evidence="2" type="ORF">BISU_0792</name>
</gene>
<dbReference type="STRING" id="77635.BISU_0792"/>
<dbReference type="Proteomes" id="UP000029055">
    <property type="component" value="Unassembled WGS sequence"/>
</dbReference>
<sequence length="251" mass="27844">MTAVSRQLTGSMEASRQSFEHHLTKGEAVENAVRKFLRDHLPDSIGIAHGQVIDRHGSMSKQLDVILYDAQRTPILFSDEADENRIIPVEGVIAAIEAKTKLQLSDIPTLAESARILKSLDRSAYYIEESLIQHVTYAYGKEWNAFPPLYFIVAFDGPILENLSGELNAANVGIPIHQRIDMSCVLQRGIVANSDSNGSGIDALPSPDSILRVCETKNSLLLFYILMSRYVLQANVPPISIQSYLPSEFIF</sequence>
<keyword evidence="3" id="KW-1185">Reference proteome</keyword>
<accession>A0A087EAH9</accession>
<dbReference type="EMBL" id="JGZR01000003">
    <property type="protein sequence ID" value="KFJ04780.1"/>
    <property type="molecule type" value="Genomic_DNA"/>
</dbReference>
<evidence type="ECO:0000259" key="1">
    <source>
        <dbReference type="Pfam" id="PF20247"/>
    </source>
</evidence>
<protein>
    <recommendedName>
        <fullName evidence="1">DUF6602 domain-containing protein</fullName>
    </recommendedName>
</protein>
<dbReference type="CDD" id="cd21173">
    <property type="entry name" value="NucC-like"/>
    <property type="match status" value="1"/>
</dbReference>
<evidence type="ECO:0000313" key="2">
    <source>
        <dbReference type="EMBL" id="KFJ04780.1"/>
    </source>
</evidence>